<name>A9BM87_DELAS</name>
<dbReference type="GO" id="GO:0006355">
    <property type="term" value="P:regulation of DNA-templated transcription"/>
    <property type="evidence" value="ECO:0007669"/>
    <property type="project" value="InterPro"/>
</dbReference>
<dbReference type="RefSeq" id="WP_012206602.1">
    <property type="nucleotide sequence ID" value="NC_010002.1"/>
</dbReference>
<dbReference type="PANTHER" id="PTHR40455">
    <property type="entry name" value="ANTITOXIN HIGA"/>
    <property type="match status" value="1"/>
</dbReference>
<dbReference type="Proteomes" id="UP000000784">
    <property type="component" value="Chromosome"/>
</dbReference>
<organism evidence="1 2">
    <name type="scientific">Delftia acidovorans (strain DSM 14801 / SPH-1)</name>
    <dbReference type="NCBI Taxonomy" id="398578"/>
    <lineage>
        <taxon>Bacteria</taxon>
        <taxon>Pseudomonadati</taxon>
        <taxon>Pseudomonadota</taxon>
        <taxon>Betaproteobacteria</taxon>
        <taxon>Burkholderiales</taxon>
        <taxon>Comamonadaceae</taxon>
        <taxon>Delftia</taxon>
    </lineage>
</organism>
<dbReference type="EMBL" id="CP000884">
    <property type="protein sequence ID" value="ABX37432.1"/>
    <property type="molecule type" value="Genomic_DNA"/>
</dbReference>
<dbReference type="AlphaFoldDB" id="A9BM87"/>
<dbReference type="GeneID" id="24116004"/>
<dbReference type="eggNOG" id="COG5499">
    <property type="taxonomic scope" value="Bacteria"/>
</dbReference>
<dbReference type="KEGG" id="dac:Daci_4803"/>
<dbReference type="Gene3D" id="1.10.260.40">
    <property type="entry name" value="lambda repressor-like DNA-binding domains"/>
    <property type="match status" value="1"/>
</dbReference>
<dbReference type="GO" id="GO:0001046">
    <property type="term" value="F:core promoter sequence-specific DNA binding"/>
    <property type="evidence" value="ECO:0007669"/>
    <property type="project" value="TreeGrafter"/>
</dbReference>
<dbReference type="PANTHER" id="PTHR40455:SF1">
    <property type="entry name" value="ANTITOXIN HIGA"/>
    <property type="match status" value="1"/>
</dbReference>
<reference evidence="1 2" key="1">
    <citation type="journal article" date="2004" name="Appl. Environ. Microbiol.">
        <title>Mineralization of individual congeners of linear alkylbenzenesulfonate by defined pairs of heterotrophic bacteria.</title>
        <authorList>
            <person name="Schleheck D."/>
            <person name="Knepper T.P."/>
            <person name="Fischer K."/>
            <person name="Cook A.M."/>
        </authorList>
    </citation>
    <scope>NUCLEOTIDE SEQUENCE [LARGE SCALE GENOMIC DNA]</scope>
    <source>
        <strain evidence="2">DSM 14801 / SPH-1</strain>
    </source>
</reference>
<keyword evidence="2" id="KW-1185">Reference proteome</keyword>
<accession>A9BM87</accession>
<dbReference type="HOGENOM" id="CLU_125852_2_0_4"/>
<evidence type="ECO:0000313" key="1">
    <source>
        <dbReference type="EMBL" id="ABX37432.1"/>
    </source>
</evidence>
<sequence>MEIRPIRTEQDYRTALTEISQLIDKDPASGTPDGDRLDILGTLVEAYEARHYPIAPPDPIDALRLLMESRGMTVKDLVPYIGQTNRIYEILNRSRPLTLNMLYRLHDLGIPAESLLSRPRTAASESHG</sequence>
<evidence type="ECO:0000313" key="2">
    <source>
        <dbReference type="Proteomes" id="UP000000784"/>
    </source>
</evidence>
<evidence type="ECO:0008006" key="3">
    <source>
        <dbReference type="Google" id="ProtNLM"/>
    </source>
</evidence>
<protein>
    <recommendedName>
        <fullName evidence="3">Transcriptional regulator</fullName>
    </recommendedName>
</protein>
<dbReference type="InterPro" id="IPR039060">
    <property type="entry name" value="Antitox_HigA"/>
</dbReference>
<dbReference type="InterPro" id="IPR010982">
    <property type="entry name" value="Lambda_DNA-bd_dom_sf"/>
</dbReference>
<dbReference type="STRING" id="398578.Daci_4803"/>
<gene>
    <name evidence="1" type="ordered locus">Daci_4803</name>
</gene>
<proteinExistence type="predicted"/>
<reference evidence="2" key="2">
    <citation type="submission" date="2007-11" db="EMBL/GenBank/DDBJ databases">
        <title>Complete sequence of Delftia acidovorans DSM 14801 / SPH-1.</title>
        <authorList>
            <person name="Copeland A."/>
            <person name="Lucas S."/>
            <person name="Lapidus A."/>
            <person name="Barry K."/>
            <person name="Glavina del Rio T."/>
            <person name="Dalin E."/>
            <person name="Tice H."/>
            <person name="Pitluck S."/>
            <person name="Lowry S."/>
            <person name="Clum A."/>
            <person name="Schmutz J."/>
            <person name="Larimer F."/>
            <person name="Land M."/>
            <person name="Hauser L."/>
            <person name="Kyrpides N."/>
            <person name="Kim E."/>
            <person name="Schleheck D."/>
            <person name="Richardson P."/>
        </authorList>
    </citation>
    <scope>NUCLEOTIDE SEQUENCE [LARGE SCALE GENOMIC DNA]</scope>
    <source>
        <strain evidence="2">DSM 14801 / SPH-1</strain>
    </source>
</reference>